<dbReference type="SUPFAM" id="SSF52499">
    <property type="entry name" value="Isochorismatase-like hydrolases"/>
    <property type="match status" value="1"/>
</dbReference>
<reference evidence="3 4" key="1">
    <citation type="submission" date="2020-08" db="EMBL/GenBank/DDBJ databases">
        <title>Genomic Encyclopedia of Type Strains, Phase IV (KMG-V): Genome sequencing to study the core and pangenomes of soil and plant-associated prokaryotes.</title>
        <authorList>
            <person name="Whitman W."/>
        </authorList>
    </citation>
    <scope>NUCLEOTIDE SEQUENCE [LARGE SCALE GENOMIC DNA]</scope>
    <source>
        <strain evidence="3 4">SEMIA 4084</strain>
    </source>
</reference>
<gene>
    <name evidence="3" type="ORF">GGD55_000178</name>
</gene>
<keyword evidence="4" id="KW-1185">Reference proteome</keyword>
<dbReference type="AlphaFoldDB" id="A0A7W8U7X9"/>
<protein>
    <submittedName>
        <fullName evidence="3">Nicotinamidase-related amidase</fullName>
    </submittedName>
</protein>
<dbReference type="GO" id="GO:0016787">
    <property type="term" value="F:hydrolase activity"/>
    <property type="evidence" value="ECO:0007669"/>
    <property type="project" value="UniProtKB-KW"/>
</dbReference>
<evidence type="ECO:0000313" key="3">
    <source>
        <dbReference type="EMBL" id="MBB5533517.1"/>
    </source>
</evidence>
<dbReference type="EMBL" id="JACHBK010000001">
    <property type="protein sequence ID" value="MBB5533517.1"/>
    <property type="molecule type" value="Genomic_DNA"/>
</dbReference>
<evidence type="ECO:0000313" key="4">
    <source>
        <dbReference type="Proteomes" id="UP000585507"/>
    </source>
</evidence>
<dbReference type="RefSeq" id="WP_018323783.1">
    <property type="nucleotide sequence ID" value="NZ_JACHBK010000001.1"/>
</dbReference>
<dbReference type="Proteomes" id="UP000585507">
    <property type="component" value="Unassembled WGS sequence"/>
</dbReference>
<accession>A0A7W8U7X9</accession>
<organism evidence="3 4">
    <name type="scientific">Rhizobium giardinii</name>
    <dbReference type="NCBI Taxonomy" id="56731"/>
    <lineage>
        <taxon>Bacteria</taxon>
        <taxon>Pseudomonadati</taxon>
        <taxon>Pseudomonadota</taxon>
        <taxon>Alphaproteobacteria</taxon>
        <taxon>Hyphomicrobiales</taxon>
        <taxon>Rhizobiaceae</taxon>
        <taxon>Rhizobium/Agrobacterium group</taxon>
        <taxon>Rhizobium</taxon>
    </lineage>
</organism>
<dbReference type="InterPro" id="IPR036380">
    <property type="entry name" value="Isochorismatase-like_sf"/>
</dbReference>
<evidence type="ECO:0000259" key="2">
    <source>
        <dbReference type="Pfam" id="PF00857"/>
    </source>
</evidence>
<sequence>MTTALLIIDVQNAILEGEGTPERQPVIDAALNETVGRLQSIQARARAAHIPVILVQHDGGPGDPLARSSKGWALRHEIAPVLGETVVHKTSCDSFFQTDLQEQLAKRSITHLVIGGCQTQFCVDTTARRAVSLGYDVTLLSDGHSTGDMGELTFSQIIAHHNALLRGFNAGGHAIELRRSDEITF</sequence>
<comment type="caution">
    <text evidence="3">The sequence shown here is derived from an EMBL/GenBank/DDBJ whole genome shotgun (WGS) entry which is preliminary data.</text>
</comment>
<dbReference type="Pfam" id="PF00857">
    <property type="entry name" value="Isochorismatase"/>
    <property type="match status" value="1"/>
</dbReference>
<dbReference type="PANTHER" id="PTHR43540:SF14">
    <property type="entry name" value="ISOCHORISMATASE"/>
    <property type="match status" value="1"/>
</dbReference>
<dbReference type="CDD" id="cd01014">
    <property type="entry name" value="nicotinamidase_related"/>
    <property type="match status" value="1"/>
</dbReference>
<dbReference type="Gene3D" id="3.40.50.850">
    <property type="entry name" value="Isochorismatase-like"/>
    <property type="match status" value="1"/>
</dbReference>
<name>A0A7W8U7X9_9HYPH</name>
<feature type="domain" description="Isochorismatase-like" evidence="2">
    <location>
        <begin position="3"/>
        <end position="148"/>
    </location>
</feature>
<dbReference type="InterPro" id="IPR000868">
    <property type="entry name" value="Isochorismatase-like_dom"/>
</dbReference>
<evidence type="ECO:0000256" key="1">
    <source>
        <dbReference type="ARBA" id="ARBA00022801"/>
    </source>
</evidence>
<proteinExistence type="predicted"/>
<dbReference type="InterPro" id="IPR050272">
    <property type="entry name" value="Isochorismatase-like_hydrls"/>
</dbReference>
<dbReference type="PANTHER" id="PTHR43540">
    <property type="entry name" value="PEROXYUREIDOACRYLATE/UREIDOACRYLATE AMIDOHYDROLASE-RELATED"/>
    <property type="match status" value="1"/>
</dbReference>
<keyword evidence="1" id="KW-0378">Hydrolase</keyword>